<gene>
    <name evidence="3" type="ORF">NP233_g5609</name>
</gene>
<dbReference type="GO" id="GO:0046512">
    <property type="term" value="P:sphingosine biosynthetic process"/>
    <property type="evidence" value="ECO:0007669"/>
    <property type="project" value="TreeGrafter"/>
</dbReference>
<keyword evidence="4" id="KW-1185">Reference proteome</keyword>
<dbReference type="AlphaFoldDB" id="A0AAD5VSW6"/>
<dbReference type="PROSITE" id="PS50146">
    <property type="entry name" value="DAGK"/>
    <property type="match status" value="1"/>
</dbReference>
<dbReference type="GO" id="GO:0016020">
    <property type="term" value="C:membrane"/>
    <property type="evidence" value="ECO:0007669"/>
    <property type="project" value="TreeGrafter"/>
</dbReference>
<dbReference type="SMART" id="SM00046">
    <property type="entry name" value="DAGKc"/>
    <property type="match status" value="1"/>
</dbReference>
<protein>
    <recommendedName>
        <fullName evidence="2">DAGKc domain-containing protein</fullName>
    </recommendedName>
</protein>
<dbReference type="SUPFAM" id="SSF111331">
    <property type="entry name" value="NAD kinase/diacylglycerol kinase-like"/>
    <property type="match status" value="1"/>
</dbReference>
<dbReference type="EMBL" id="JANIEX010000336">
    <property type="protein sequence ID" value="KAJ3568590.1"/>
    <property type="molecule type" value="Genomic_DNA"/>
</dbReference>
<dbReference type="Proteomes" id="UP001213000">
    <property type="component" value="Unassembled WGS sequence"/>
</dbReference>
<evidence type="ECO:0000256" key="1">
    <source>
        <dbReference type="SAM" id="MobiDB-lite"/>
    </source>
</evidence>
<dbReference type="PANTHER" id="PTHR12358">
    <property type="entry name" value="SPHINGOSINE KINASE"/>
    <property type="match status" value="1"/>
</dbReference>
<name>A0AAD5VSW6_9AGAR</name>
<dbReference type="InterPro" id="IPR017438">
    <property type="entry name" value="ATP-NAD_kinase_N"/>
</dbReference>
<dbReference type="PANTHER" id="PTHR12358:SF31">
    <property type="entry name" value="ACYLGLYCEROL KINASE, MITOCHONDRIAL"/>
    <property type="match status" value="1"/>
</dbReference>
<dbReference type="InterPro" id="IPR001206">
    <property type="entry name" value="Diacylglycerol_kinase_cat_dom"/>
</dbReference>
<accession>A0AAD5VSW6</accession>
<dbReference type="InterPro" id="IPR050187">
    <property type="entry name" value="Lipid_Phosphate_FormReg"/>
</dbReference>
<dbReference type="Gene3D" id="3.40.50.10330">
    <property type="entry name" value="Probable inorganic polyphosphate/atp-NAD kinase, domain 1"/>
    <property type="match status" value="1"/>
</dbReference>
<evidence type="ECO:0000259" key="2">
    <source>
        <dbReference type="PROSITE" id="PS50146"/>
    </source>
</evidence>
<comment type="caution">
    <text evidence="3">The sequence shown here is derived from an EMBL/GenBank/DDBJ whole genome shotgun (WGS) entry which is preliminary data.</text>
</comment>
<feature type="domain" description="DAGKc" evidence="2">
    <location>
        <begin position="100"/>
        <end position="257"/>
    </location>
</feature>
<sequence>MELLVSAPQGKFSFKLADKALLVAHRDTLTRTVQHHYVLDSHYDDEDHLMHVSYLIDKPDKKQGTSLELVKVTGTVQDEVQAFEWAEKLMSAVYEGHGIQRSRRLRVLVNPNGGVRKGSFIFSRIVEPIFRAARCQLHVTHTTHNGHAHDIAKDLATNYDAVVTVSGDGLIHEVLNGFAEHADPLKAFSIPVAPIPTGSGNGLSLNLLGAQVSILRASQPKKRSHVPQHGFDVTRAALNVIKGQPMKVDLFSFTQGDKRSISFMSQSLGLMADLDIGTEHLRWMGDTRFMVGLLRGIIQFRACPVQLSYKAAEIDKHKMAERVSLHRKNKKSVPPTSSSPATSESDITETLPPLKFQPEDNEGWTTIDEPLLYVYAGKGPFVGRDYMAFPVSLPDDGLIDVMAMPLSSRKDVIAGMAGAEKGESYWSPKLQYVKAHAYRVKPLKPKGHLAVDGEIYPFKEFQVEVHQCLGTLLSPYGQYAVEFAPHPPARNKKSKPSDDKKEGATRSVSTI</sequence>
<feature type="compositionally biased region" description="Low complexity" evidence="1">
    <location>
        <begin position="332"/>
        <end position="345"/>
    </location>
</feature>
<organism evidence="3 4">
    <name type="scientific">Leucocoprinus birnbaumii</name>
    <dbReference type="NCBI Taxonomy" id="56174"/>
    <lineage>
        <taxon>Eukaryota</taxon>
        <taxon>Fungi</taxon>
        <taxon>Dikarya</taxon>
        <taxon>Basidiomycota</taxon>
        <taxon>Agaricomycotina</taxon>
        <taxon>Agaricomycetes</taxon>
        <taxon>Agaricomycetidae</taxon>
        <taxon>Agaricales</taxon>
        <taxon>Agaricineae</taxon>
        <taxon>Agaricaceae</taxon>
        <taxon>Leucocoprinus</taxon>
    </lineage>
</organism>
<feature type="region of interest" description="Disordered" evidence="1">
    <location>
        <begin position="324"/>
        <end position="360"/>
    </location>
</feature>
<reference evidence="3" key="1">
    <citation type="submission" date="2022-07" db="EMBL/GenBank/DDBJ databases">
        <title>Genome Sequence of Leucocoprinus birnbaumii.</title>
        <authorList>
            <person name="Buettner E."/>
        </authorList>
    </citation>
    <scope>NUCLEOTIDE SEQUENCE</scope>
    <source>
        <strain evidence="3">VT141</strain>
    </source>
</reference>
<dbReference type="GO" id="GO:0016773">
    <property type="term" value="F:phosphotransferase activity, alcohol group as acceptor"/>
    <property type="evidence" value="ECO:0007669"/>
    <property type="project" value="UniProtKB-ARBA"/>
</dbReference>
<evidence type="ECO:0000313" key="3">
    <source>
        <dbReference type="EMBL" id="KAJ3568590.1"/>
    </source>
</evidence>
<dbReference type="InterPro" id="IPR016064">
    <property type="entry name" value="NAD/diacylglycerol_kinase_sf"/>
</dbReference>
<dbReference type="Gene3D" id="2.60.200.40">
    <property type="match status" value="1"/>
</dbReference>
<dbReference type="Pfam" id="PF00781">
    <property type="entry name" value="DAGK_cat"/>
    <property type="match status" value="1"/>
</dbReference>
<evidence type="ECO:0000313" key="4">
    <source>
        <dbReference type="Proteomes" id="UP001213000"/>
    </source>
</evidence>
<feature type="compositionally biased region" description="Basic and acidic residues" evidence="1">
    <location>
        <begin position="495"/>
        <end position="504"/>
    </location>
</feature>
<dbReference type="GO" id="GO:0005737">
    <property type="term" value="C:cytoplasm"/>
    <property type="evidence" value="ECO:0007669"/>
    <property type="project" value="TreeGrafter"/>
</dbReference>
<proteinExistence type="predicted"/>
<feature type="region of interest" description="Disordered" evidence="1">
    <location>
        <begin position="484"/>
        <end position="511"/>
    </location>
</feature>
<dbReference type="GO" id="GO:0001727">
    <property type="term" value="F:lipid kinase activity"/>
    <property type="evidence" value="ECO:0007669"/>
    <property type="project" value="TreeGrafter"/>
</dbReference>